<dbReference type="GO" id="GO:0016301">
    <property type="term" value="F:kinase activity"/>
    <property type="evidence" value="ECO:0007669"/>
    <property type="project" value="UniProtKB-KW"/>
</dbReference>
<accession>A0ABY4ZQ58</accession>
<sequence>MALTANGESALVSAFVRDERLPPDFADLTARLHRPLARRIAAWAEAREAAPLVVGICGPQGCGKSTLTGLLALLLEARDLKVATLSIDDLYLPRTERERLARAVHPLLRTRGVPGTHDPALGVATLDALARAGPTALPRFDKAADDRAPAADWPIFEGPADIVLLEGWCVGARPQPPEALAAAVNSLERDEDPDGTWRGFANAALAGPYRALFGRLDRLALLTAPDFAVVRAWRGEQEDRLRQRLADLGRPPDQTMDGPALDRFVAHYERLTRWIAQDLPGAADVVIRLDAARRPLETLALANAGR</sequence>
<dbReference type="PANTHER" id="PTHR10285">
    <property type="entry name" value="URIDINE KINASE"/>
    <property type="match status" value="1"/>
</dbReference>
<evidence type="ECO:0000313" key="1">
    <source>
        <dbReference type="EMBL" id="USQ94922.1"/>
    </source>
</evidence>
<dbReference type="InterPro" id="IPR027417">
    <property type="entry name" value="P-loop_NTPase"/>
</dbReference>
<gene>
    <name evidence="1" type="ORF">MZV50_20520</name>
</gene>
<protein>
    <submittedName>
        <fullName evidence="1">Kinase</fullName>
    </submittedName>
</protein>
<dbReference type="EMBL" id="CP096040">
    <property type="protein sequence ID" value="USQ94922.1"/>
    <property type="molecule type" value="Genomic_DNA"/>
</dbReference>
<reference evidence="1 2" key="1">
    <citation type="submission" date="2022-04" db="EMBL/GenBank/DDBJ databases">
        <title>Genome sequence of soybean root-associated Caulobacter segnis RL271.</title>
        <authorList>
            <person name="Longley R."/>
            <person name="Bonito G."/>
            <person name="Trigodet F."/>
            <person name="Crosson S."/>
            <person name="Fiebig A."/>
        </authorList>
    </citation>
    <scope>NUCLEOTIDE SEQUENCE [LARGE SCALE GENOMIC DNA]</scope>
    <source>
        <strain evidence="1 2">RL271</strain>
    </source>
</reference>
<keyword evidence="2" id="KW-1185">Reference proteome</keyword>
<keyword evidence="1" id="KW-0808">Transferase</keyword>
<dbReference type="Proteomes" id="UP001057520">
    <property type="component" value="Chromosome"/>
</dbReference>
<name>A0ABY4ZQ58_9CAUL</name>
<dbReference type="Gene3D" id="3.40.50.300">
    <property type="entry name" value="P-loop containing nucleotide triphosphate hydrolases"/>
    <property type="match status" value="1"/>
</dbReference>
<keyword evidence="1" id="KW-0418">Kinase</keyword>
<dbReference type="SUPFAM" id="SSF52540">
    <property type="entry name" value="P-loop containing nucleoside triphosphate hydrolases"/>
    <property type="match status" value="1"/>
</dbReference>
<proteinExistence type="predicted"/>
<evidence type="ECO:0000313" key="2">
    <source>
        <dbReference type="Proteomes" id="UP001057520"/>
    </source>
</evidence>
<organism evidence="1 2">
    <name type="scientific">Caulobacter segnis</name>
    <dbReference type="NCBI Taxonomy" id="88688"/>
    <lineage>
        <taxon>Bacteria</taxon>
        <taxon>Pseudomonadati</taxon>
        <taxon>Pseudomonadota</taxon>
        <taxon>Alphaproteobacteria</taxon>
        <taxon>Caulobacterales</taxon>
        <taxon>Caulobacteraceae</taxon>
        <taxon>Caulobacter</taxon>
    </lineage>
</organism>